<name>A0ABS7M3A2_9HYPH</name>
<accession>A0ABS7M3A2</accession>
<dbReference type="EMBL" id="JAILYJ010000012">
    <property type="protein sequence ID" value="MBY4631585.1"/>
    <property type="molecule type" value="Genomic_DNA"/>
</dbReference>
<gene>
    <name evidence="3" type="ORF">K6M89_20080</name>
</gene>
<comment type="caution">
    <text evidence="3">The sequence shown here is derived from an EMBL/GenBank/DDBJ whole genome shotgun (WGS) entry which is preliminary data.</text>
</comment>
<evidence type="ECO:0000313" key="4">
    <source>
        <dbReference type="Proteomes" id="UP000733858"/>
    </source>
</evidence>
<feature type="region of interest" description="Disordered" evidence="1">
    <location>
        <begin position="203"/>
        <end position="227"/>
    </location>
</feature>
<feature type="domain" description="Putative endonuclease Z1" evidence="2">
    <location>
        <begin position="337"/>
        <end position="555"/>
    </location>
</feature>
<dbReference type="InterPro" id="IPR018310">
    <property type="entry name" value="Put_endonuclease_Z1-dom"/>
</dbReference>
<evidence type="ECO:0000256" key="1">
    <source>
        <dbReference type="SAM" id="MobiDB-lite"/>
    </source>
</evidence>
<dbReference type="Proteomes" id="UP000733858">
    <property type="component" value="Unassembled WGS sequence"/>
</dbReference>
<sequence length="783" mass="85601">MANLRILATPPSAPSWVDRLSGTSWPTWSRLENLLQSNGRWKPDQVASLDAESFRVLRHLRDPLSNGFFSGRGLVVGYVQSGKTANYTAVAARAVDAGYRLIIVLSGIHDSLRNQTQVRLERELVGLSEESWEAPGWTLLTGRDADFARADPAILQRSGAFLAVIKKNTHILTKLIEFLQAAGVRVGDLPALIIDDEADQASINTRGNRDPTISDEDDASDKASAPSPTNRLIRTILRLLPRVSYVAYTATPFANIFINPQALDSEAGEDLFPRDFALQLPRPDGYTGTEELFGVAAQGRDVLRPVPEEDVQRLRNTGRRRSAGLVVRPAENLIPTSLSDALLTFCLAGAIRELRPGLVGQPHTMLVHISSRTADQARIAGALKDQRDIWQGALQQGQSLDGLFHGIITSHLAGVELPADKSEIIARACRVMGGLEILELNSVAGENLEYDLHPGRHLVAVGGNRLSRGLTLEGLTVSYFLRTTNMVDTLLQMARWYGFRTGYEDLVRVWTTDGIAQWFTELTLVEQSLRDSLRSLARAGRRPDEMAIRLRAHSGLLLTARNKSGFSTEVRDSWSGEHPQTVMLPLGNQDRLVDNRLLTERLISNIGGGRQIAGGWLLQDVPPEIICDYLRLYRTHDEVIAFRGHELADWISERAGAGELVNWSVFVAGSREGADTKIGGLLTGVVTRSRTSCESIGILIDPRHEGVDLPGGPDAYRRRNGNYDAESMRAARPPTEGLLIVYPLDPGPLGVGEIDAVIAVALSLPRTSDGASTSIVNRGVTDG</sequence>
<evidence type="ECO:0000313" key="3">
    <source>
        <dbReference type="EMBL" id="MBY4631585.1"/>
    </source>
</evidence>
<proteinExistence type="predicted"/>
<reference evidence="3 4" key="1">
    <citation type="submission" date="2021-08" db="EMBL/GenBank/DDBJ databases">
        <title>Rhizobium croatiense sp. nov. and Rhizobium redzepovicii sp. nov., two new species isolated from nodules of Phaseolus vulgaris in Croatia.</title>
        <authorList>
            <person name="Rajnovic I."/>
            <person name="Ramirez-Bahena M.H."/>
            <person name="Kajic S."/>
            <person name="Igual M.J."/>
            <person name="Peix A."/>
            <person name="Velazquez E."/>
            <person name="Sikora S."/>
        </authorList>
    </citation>
    <scope>NUCLEOTIDE SEQUENCE [LARGE SCALE GENOMIC DNA]</scope>
    <source>
        <strain evidence="3 4">13T</strain>
    </source>
</reference>
<keyword evidence="4" id="KW-1185">Reference proteome</keyword>
<organism evidence="3 4">
    <name type="scientific">Rhizobium croatiense</name>
    <dbReference type="NCBI Taxonomy" id="2867516"/>
    <lineage>
        <taxon>Bacteria</taxon>
        <taxon>Pseudomonadati</taxon>
        <taxon>Pseudomonadota</taxon>
        <taxon>Alphaproteobacteria</taxon>
        <taxon>Hyphomicrobiales</taxon>
        <taxon>Rhizobiaceae</taxon>
        <taxon>Rhizobium/Agrobacterium group</taxon>
        <taxon>Rhizobium</taxon>
    </lineage>
</organism>
<evidence type="ECO:0000259" key="2">
    <source>
        <dbReference type="Pfam" id="PF10593"/>
    </source>
</evidence>
<dbReference type="Pfam" id="PF10593">
    <property type="entry name" value="Z1"/>
    <property type="match status" value="1"/>
</dbReference>
<protein>
    <submittedName>
        <fullName evidence="3">Z1 domain-containing protein</fullName>
    </submittedName>
</protein>